<reference evidence="1 2" key="1">
    <citation type="journal article" date="2017" name="MBio">
        <title>Type VI secretion-mediated competition in the bee gut microbiome.</title>
        <authorList>
            <person name="Steele M.I."/>
            <person name="Kwong W.K."/>
            <person name="Powell J.E."/>
            <person name="Whiteley M."/>
            <person name="Moran N.A."/>
        </authorList>
    </citation>
    <scope>NUCLEOTIDE SEQUENCE [LARGE SCALE GENOMIC DNA]</scope>
    <source>
        <strain evidence="1 2">App2-2</strain>
    </source>
</reference>
<sequence>MAANLLHSKHREEYNNHNLIRYNQLLHFRGHHYHYDAEHRLSEVRIEQTDRSQRYGYVIHEIEHESVEQNLRYQG</sequence>
<comment type="caution">
    <text evidence="1">The sequence shown here is derived from an EMBL/GenBank/DDBJ whole genome shotgun (WGS) entry which is preliminary data.</text>
</comment>
<evidence type="ECO:0000313" key="2">
    <source>
        <dbReference type="Proteomes" id="UP000231293"/>
    </source>
</evidence>
<accession>A0A2N9WVJ5</accession>
<dbReference type="AlphaFoldDB" id="A0A2N9WVJ5"/>
<gene>
    <name evidence="1" type="ORF">BGI32_02865</name>
</gene>
<dbReference type="EMBL" id="MDVB01000024">
    <property type="protein sequence ID" value="PIT17335.1"/>
    <property type="molecule type" value="Genomic_DNA"/>
</dbReference>
<evidence type="ECO:0000313" key="1">
    <source>
        <dbReference type="EMBL" id="PIT17335.1"/>
    </source>
</evidence>
<proteinExistence type="predicted"/>
<name>A0A2N9WVJ5_9NEIS</name>
<dbReference type="Proteomes" id="UP000231293">
    <property type="component" value="Unassembled WGS sequence"/>
</dbReference>
<organism evidence="1 2">
    <name type="scientific">Snodgrassella alvi</name>
    <dbReference type="NCBI Taxonomy" id="1196083"/>
    <lineage>
        <taxon>Bacteria</taxon>
        <taxon>Pseudomonadati</taxon>
        <taxon>Pseudomonadota</taxon>
        <taxon>Betaproteobacteria</taxon>
        <taxon>Neisseriales</taxon>
        <taxon>Neisseriaceae</taxon>
        <taxon>Snodgrassella</taxon>
    </lineage>
</organism>
<dbReference type="RefSeq" id="WP_180297091.1">
    <property type="nucleotide sequence ID" value="NZ_MDVB01000024.1"/>
</dbReference>
<protein>
    <submittedName>
        <fullName evidence="1">Uncharacterized protein</fullName>
    </submittedName>
</protein>